<name>H3NF41_9LACT</name>
<dbReference type="GO" id="GO:0042026">
    <property type="term" value="P:protein refolding"/>
    <property type="evidence" value="ECO:0007669"/>
    <property type="project" value="TreeGrafter"/>
</dbReference>
<evidence type="ECO:0000313" key="17">
    <source>
        <dbReference type="EMBL" id="EHR33056.1"/>
    </source>
</evidence>
<evidence type="ECO:0000256" key="8">
    <source>
        <dbReference type="ARBA" id="ARBA00022833"/>
    </source>
</evidence>
<feature type="domain" description="CR-type" evidence="16">
    <location>
        <begin position="141"/>
        <end position="223"/>
    </location>
</feature>
<reference evidence="17 18" key="1">
    <citation type="submission" date="2012-01" db="EMBL/GenBank/DDBJ databases">
        <title>The Genome Sequence of Dolosigranulum pigrum ATCC 51524.</title>
        <authorList>
            <consortium name="The Broad Institute Genome Sequencing Platform"/>
            <person name="Earl A."/>
            <person name="Ward D."/>
            <person name="Feldgarden M."/>
            <person name="Gevers D."/>
            <person name="Huys G."/>
            <person name="Young S.K."/>
            <person name="Zeng Q."/>
            <person name="Gargeya S."/>
            <person name="Fitzgerald M."/>
            <person name="Haas B."/>
            <person name="Abouelleil A."/>
            <person name="Alvarado L."/>
            <person name="Arachchi H.M."/>
            <person name="Berlin A."/>
            <person name="Chapman S.B."/>
            <person name="Gearin G."/>
            <person name="Goldberg J."/>
            <person name="Griggs A."/>
            <person name="Gujja S."/>
            <person name="Hansen M."/>
            <person name="Heiman D."/>
            <person name="Howarth C."/>
            <person name="Larimer J."/>
            <person name="Lui A."/>
            <person name="MacDonald P.J.P."/>
            <person name="McCowen C."/>
            <person name="Montmayeur A."/>
            <person name="Murphy C."/>
            <person name="Neiman D."/>
            <person name="Pearson M."/>
            <person name="Priest M."/>
            <person name="Roberts A."/>
            <person name="Saif S."/>
            <person name="Shea T."/>
            <person name="Sisk P."/>
            <person name="Stolte C."/>
            <person name="Sykes S."/>
            <person name="Wortman J."/>
            <person name="Nusbaum C."/>
            <person name="Birren B."/>
        </authorList>
    </citation>
    <scope>NUCLEOTIDE SEQUENCE [LARGE SCALE GENOMIC DNA]</scope>
    <source>
        <strain evidence="17 18">ATCC 51524</strain>
    </source>
</reference>
<feature type="repeat" description="CXXCXGXG motif" evidence="13">
    <location>
        <begin position="171"/>
        <end position="178"/>
    </location>
</feature>
<keyword evidence="3 13" id="KW-0963">Cytoplasm</keyword>
<dbReference type="GO" id="GO:0008270">
    <property type="term" value="F:zinc ion binding"/>
    <property type="evidence" value="ECO:0007669"/>
    <property type="project" value="UniProtKB-UniRule"/>
</dbReference>
<dbReference type="CDD" id="cd10719">
    <property type="entry name" value="DnaJ_zf"/>
    <property type="match status" value="1"/>
</dbReference>
<feature type="repeat" description="CXXCXGXG motif" evidence="13">
    <location>
        <begin position="211"/>
        <end position="218"/>
    </location>
</feature>
<keyword evidence="5 13" id="KW-0479">Metal-binding</keyword>
<evidence type="ECO:0000256" key="3">
    <source>
        <dbReference type="ARBA" id="ARBA00022490"/>
    </source>
</evidence>
<dbReference type="RefSeq" id="WP_004636354.1">
    <property type="nucleotide sequence ID" value="NZ_JH601103.1"/>
</dbReference>
<evidence type="ECO:0000256" key="7">
    <source>
        <dbReference type="ARBA" id="ARBA00022771"/>
    </source>
</evidence>
<feature type="binding site" evidence="13">
    <location>
        <position position="174"/>
    </location>
    <ligand>
        <name>Zn(2+)</name>
        <dbReference type="ChEBI" id="CHEBI:29105"/>
        <label>2</label>
    </ligand>
</feature>
<dbReference type="eggNOG" id="COG0484">
    <property type="taxonomic scope" value="Bacteria"/>
</dbReference>
<comment type="caution">
    <text evidence="17">The sequence shown here is derived from an EMBL/GenBank/DDBJ whole genome shotgun (WGS) entry which is preliminary data.</text>
</comment>
<evidence type="ECO:0000259" key="15">
    <source>
        <dbReference type="PROSITE" id="PS50076"/>
    </source>
</evidence>
<keyword evidence="9 13" id="KW-0346">Stress response</keyword>
<evidence type="ECO:0000256" key="10">
    <source>
        <dbReference type="ARBA" id="ARBA00023186"/>
    </source>
</evidence>
<dbReference type="GO" id="GO:0005737">
    <property type="term" value="C:cytoplasm"/>
    <property type="evidence" value="ECO:0007669"/>
    <property type="project" value="UniProtKB-SubCell"/>
</dbReference>
<dbReference type="Gene3D" id="1.10.287.110">
    <property type="entry name" value="DnaJ domain"/>
    <property type="match status" value="1"/>
</dbReference>
<evidence type="ECO:0000256" key="2">
    <source>
        <dbReference type="ARBA" id="ARBA00011738"/>
    </source>
</evidence>
<dbReference type="HOGENOM" id="CLU_017633_0_7_9"/>
<dbReference type="PROSITE" id="PS00636">
    <property type="entry name" value="DNAJ_1"/>
    <property type="match status" value="1"/>
</dbReference>
<evidence type="ECO:0000313" key="18">
    <source>
        <dbReference type="Proteomes" id="UP000003599"/>
    </source>
</evidence>
<accession>H3NF41</accession>
<evidence type="ECO:0000256" key="9">
    <source>
        <dbReference type="ARBA" id="ARBA00023016"/>
    </source>
</evidence>
<evidence type="ECO:0000256" key="12">
    <source>
        <dbReference type="ARBA" id="ARBA00067609"/>
    </source>
</evidence>
<dbReference type="CDD" id="cd10747">
    <property type="entry name" value="DnaJ_C"/>
    <property type="match status" value="1"/>
</dbReference>
<dbReference type="InterPro" id="IPR018253">
    <property type="entry name" value="DnaJ_domain_CS"/>
</dbReference>
<comment type="cofactor">
    <cofactor evidence="13">
        <name>Zn(2+)</name>
        <dbReference type="ChEBI" id="CHEBI:29105"/>
    </cofactor>
    <text evidence="13">Binds 2 Zn(2+) ions per monomer.</text>
</comment>
<dbReference type="InterPro" id="IPR036869">
    <property type="entry name" value="J_dom_sf"/>
</dbReference>
<dbReference type="PRINTS" id="PR00625">
    <property type="entry name" value="JDOMAIN"/>
</dbReference>
<dbReference type="SUPFAM" id="SSF49493">
    <property type="entry name" value="HSP40/DnaJ peptide-binding domain"/>
    <property type="match status" value="2"/>
</dbReference>
<keyword evidence="8 13" id="KW-0862">Zinc</keyword>
<feature type="zinc finger region" description="CR-type" evidence="14">
    <location>
        <begin position="141"/>
        <end position="223"/>
    </location>
</feature>
<dbReference type="PANTHER" id="PTHR43096">
    <property type="entry name" value="DNAJ HOMOLOG 1, MITOCHONDRIAL-RELATED"/>
    <property type="match status" value="1"/>
</dbReference>
<comment type="domain">
    <text evidence="13">The J domain is necessary and sufficient to stimulate DnaK ATPase activity. Zinc center 1 plays an important role in the autonomous, DnaK-independent chaperone activity of DnaJ. Zinc center 2 is essential for interaction with DnaK and for DnaJ activity.</text>
</comment>
<feature type="domain" description="J" evidence="15">
    <location>
        <begin position="6"/>
        <end position="70"/>
    </location>
</feature>
<comment type="function">
    <text evidence="13">Participates actively in the response to hyperosmotic and heat shock by preventing the aggregation of stress-denatured proteins and by disaggregating proteins, also in an autonomous, DnaK-independent fashion. Unfolded proteins bind initially to DnaJ; upon interaction with the DnaJ-bound protein, DnaK hydrolyzes its bound ATP, resulting in the formation of a stable complex. GrpE releases ADP from DnaK; ATP binding to DnaK triggers the release of the substrate protein, thus completing the reaction cycle. Several rounds of ATP-dependent interactions between DnaJ, DnaK and GrpE are required for fully efficient folding. Also involved, together with DnaK and GrpE, in the DNA replication of plasmids through activation of initiation proteins.</text>
</comment>
<dbReference type="Gene3D" id="2.60.260.20">
    <property type="entry name" value="Urease metallochaperone UreE, N-terminal domain"/>
    <property type="match status" value="2"/>
</dbReference>
<dbReference type="InterPro" id="IPR012724">
    <property type="entry name" value="DnaJ"/>
</dbReference>
<sequence length="385" mass="42392">MAQKEDFYDVLGVSKDASDRDIKKAYRKLSKKYHPDINDAPEAEKKFKQITEAYETLSDDQKRAAYDKYGHASTDPNFNGGGFGGFGGQGGGGSFGGFEDIFDQFFGGSRGGASRRNPNAPQQGQDLQYVMDLEFDEAIFGKETKIKYTRQEECGNCDGSGAKPGTSPEQCSRCGGSGQVIGEQNTPFGRVQTQQACPNCNGTGQEIKEKCAECHGKGKKKERHTVKVNVPAGVEDGNQLRLQGQGNAGKNGGPYGDLYVVFRVKPSDIFERNGSEIYYELPINIVQATLGDEVKVPTVHGKVKFKIPAGTQPNTTFRLKGKGAPRLRRKDNGDQHIMVKVIVPEKLNKQQSELLREFAEVSDYDSINEQSDQSFFSKFKDAFKD</sequence>
<dbReference type="GO" id="GO:0051082">
    <property type="term" value="F:unfolded protein binding"/>
    <property type="evidence" value="ECO:0007669"/>
    <property type="project" value="UniProtKB-UniRule"/>
</dbReference>
<dbReference type="HAMAP" id="MF_01152">
    <property type="entry name" value="DnaJ"/>
    <property type="match status" value="1"/>
</dbReference>
<gene>
    <name evidence="13" type="primary">dnaJ</name>
    <name evidence="17" type="ORF">HMPREF9703_01172</name>
</gene>
<feature type="binding site" evidence="13">
    <location>
        <position position="197"/>
    </location>
    <ligand>
        <name>Zn(2+)</name>
        <dbReference type="ChEBI" id="CHEBI:29105"/>
        <label>2</label>
    </ligand>
</feature>
<feature type="binding site" evidence="13">
    <location>
        <position position="171"/>
    </location>
    <ligand>
        <name>Zn(2+)</name>
        <dbReference type="ChEBI" id="CHEBI:29105"/>
        <label>2</label>
    </ligand>
</feature>
<dbReference type="FunFam" id="2.10.230.10:FF:000002">
    <property type="entry name" value="Molecular chaperone DnaJ"/>
    <property type="match status" value="1"/>
</dbReference>
<evidence type="ECO:0000256" key="5">
    <source>
        <dbReference type="ARBA" id="ARBA00022723"/>
    </source>
</evidence>
<dbReference type="InterPro" id="IPR002939">
    <property type="entry name" value="DnaJ_C"/>
</dbReference>
<dbReference type="NCBIfam" id="NF008035">
    <property type="entry name" value="PRK10767.1"/>
    <property type="match status" value="1"/>
</dbReference>
<dbReference type="Pfam" id="PF00684">
    <property type="entry name" value="DnaJ_CXXCXGXG"/>
    <property type="match status" value="1"/>
</dbReference>
<comment type="subcellular location">
    <subcellularLocation>
        <location evidence="1 13">Cytoplasm</location>
    </subcellularLocation>
</comment>
<evidence type="ECO:0000256" key="6">
    <source>
        <dbReference type="ARBA" id="ARBA00022737"/>
    </source>
</evidence>
<dbReference type="PROSITE" id="PS50076">
    <property type="entry name" value="DNAJ_2"/>
    <property type="match status" value="1"/>
</dbReference>
<dbReference type="CDD" id="cd06257">
    <property type="entry name" value="DnaJ"/>
    <property type="match status" value="1"/>
</dbReference>
<dbReference type="GO" id="GO:0009408">
    <property type="term" value="P:response to heat"/>
    <property type="evidence" value="ECO:0007669"/>
    <property type="project" value="InterPro"/>
</dbReference>
<keyword evidence="4 13" id="KW-0235">DNA replication</keyword>
<dbReference type="Pfam" id="PF01556">
    <property type="entry name" value="DnaJ_C"/>
    <property type="match status" value="1"/>
</dbReference>
<keyword evidence="6 13" id="KW-0677">Repeat</keyword>
<evidence type="ECO:0000256" key="1">
    <source>
        <dbReference type="ARBA" id="ARBA00004496"/>
    </source>
</evidence>
<dbReference type="SUPFAM" id="SSF57938">
    <property type="entry name" value="DnaJ/Hsp40 cysteine-rich domain"/>
    <property type="match status" value="1"/>
</dbReference>
<dbReference type="InterPro" id="IPR008971">
    <property type="entry name" value="HSP40/DnaJ_pept-bd"/>
</dbReference>
<dbReference type="FunFam" id="1.10.287.110:FF:000031">
    <property type="entry name" value="Molecular chaperone DnaJ"/>
    <property type="match status" value="1"/>
</dbReference>
<feature type="repeat" description="CXXCXGXG motif" evidence="13">
    <location>
        <begin position="197"/>
        <end position="204"/>
    </location>
</feature>
<dbReference type="NCBIfam" id="TIGR02349">
    <property type="entry name" value="DnaJ_bact"/>
    <property type="match status" value="1"/>
</dbReference>
<keyword evidence="10 13" id="KW-0143">Chaperone</keyword>
<evidence type="ECO:0000256" key="11">
    <source>
        <dbReference type="ARBA" id="ARBA00061004"/>
    </source>
</evidence>
<feature type="binding site" evidence="13">
    <location>
        <position position="154"/>
    </location>
    <ligand>
        <name>Zn(2+)</name>
        <dbReference type="ChEBI" id="CHEBI:29105"/>
        <label>1</label>
    </ligand>
</feature>
<dbReference type="STRING" id="29394.BWX42_02365"/>
<dbReference type="AlphaFoldDB" id="H3NF41"/>
<comment type="similarity">
    <text evidence="11 13">Belongs to the DnaJ family.</text>
</comment>
<dbReference type="InterPro" id="IPR036410">
    <property type="entry name" value="HSP_DnaJ_Cys-rich_dom_sf"/>
</dbReference>
<dbReference type="GO" id="GO:0005524">
    <property type="term" value="F:ATP binding"/>
    <property type="evidence" value="ECO:0007669"/>
    <property type="project" value="InterPro"/>
</dbReference>
<feature type="repeat" description="CXXCXGXG motif" evidence="13">
    <location>
        <begin position="154"/>
        <end position="161"/>
    </location>
</feature>
<dbReference type="PROSITE" id="PS51188">
    <property type="entry name" value="ZF_CR"/>
    <property type="match status" value="1"/>
</dbReference>
<keyword evidence="7 13" id="KW-0863">Zinc-finger</keyword>
<dbReference type="GO" id="GO:0031072">
    <property type="term" value="F:heat shock protein binding"/>
    <property type="evidence" value="ECO:0007669"/>
    <property type="project" value="InterPro"/>
</dbReference>
<dbReference type="FunFam" id="2.60.260.20:FF:000004">
    <property type="entry name" value="Molecular chaperone DnaJ"/>
    <property type="match status" value="1"/>
</dbReference>
<feature type="binding site" evidence="13">
    <location>
        <position position="200"/>
    </location>
    <ligand>
        <name>Zn(2+)</name>
        <dbReference type="ChEBI" id="CHEBI:29105"/>
        <label>2</label>
    </ligand>
</feature>
<dbReference type="GeneID" id="42694608"/>
<dbReference type="InterPro" id="IPR001623">
    <property type="entry name" value="DnaJ_domain"/>
</dbReference>
<keyword evidence="18" id="KW-1185">Reference proteome</keyword>
<dbReference type="EMBL" id="AGEF01000009">
    <property type="protein sequence ID" value="EHR33056.1"/>
    <property type="molecule type" value="Genomic_DNA"/>
</dbReference>
<organism evidence="17 18">
    <name type="scientific">Dolosigranulum pigrum ATCC 51524</name>
    <dbReference type="NCBI Taxonomy" id="883103"/>
    <lineage>
        <taxon>Bacteria</taxon>
        <taxon>Bacillati</taxon>
        <taxon>Bacillota</taxon>
        <taxon>Bacilli</taxon>
        <taxon>Lactobacillales</taxon>
        <taxon>Carnobacteriaceae</taxon>
        <taxon>Dolosigranulum</taxon>
    </lineage>
</organism>
<dbReference type="SMART" id="SM00271">
    <property type="entry name" value="DnaJ"/>
    <property type="match status" value="1"/>
</dbReference>
<evidence type="ECO:0000259" key="16">
    <source>
        <dbReference type="PROSITE" id="PS51188"/>
    </source>
</evidence>
<dbReference type="SUPFAM" id="SSF46565">
    <property type="entry name" value="Chaperone J-domain"/>
    <property type="match status" value="1"/>
</dbReference>
<evidence type="ECO:0000256" key="13">
    <source>
        <dbReference type="HAMAP-Rule" id="MF_01152"/>
    </source>
</evidence>
<dbReference type="Proteomes" id="UP000003599">
    <property type="component" value="Unassembled WGS sequence"/>
</dbReference>
<feature type="binding site" evidence="13">
    <location>
        <position position="157"/>
    </location>
    <ligand>
        <name>Zn(2+)</name>
        <dbReference type="ChEBI" id="CHEBI:29105"/>
        <label>1</label>
    </ligand>
</feature>
<feature type="binding site" evidence="13">
    <location>
        <position position="211"/>
    </location>
    <ligand>
        <name>Zn(2+)</name>
        <dbReference type="ChEBI" id="CHEBI:29105"/>
        <label>1</label>
    </ligand>
</feature>
<dbReference type="InterPro" id="IPR001305">
    <property type="entry name" value="HSP_DnaJ_Cys-rich_dom"/>
</dbReference>
<dbReference type="GO" id="GO:0006260">
    <property type="term" value="P:DNA replication"/>
    <property type="evidence" value="ECO:0007669"/>
    <property type="project" value="UniProtKB-KW"/>
</dbReference>
<comment type="subunit">
    <text evidence="2 13">Homodimer.</text>
</comment>
<dbReference type="NCBIfam" id="NF010869">
    <property type="entry name" value="PRK14276.1"/>
    <property type="match status" value="1"/>
</dbReference>
<dbReference type="Pfam" id="PF00226">
    <property type="entry name" value="DnaJ"/>
    <property type="match status" value="1"/>
</dbReference>
<proteinExistence type="inferred from homology"/>
<dbReference type="PATRIC" id="fig|883103.3.peg.1140"/>
<evidence type="ECO:0000256" key="14">
    <source>
        <dbReference type="PROSITE-ProRule" id="PRU00546"/>
    </source>
</evidence>
<feature type="binding site" evidence="13">
    <location>
        <position position="214"/>
    </location>
    <ligand>
        <name>Zn(2+)</name>
        <dbReference type="ChEBI" id="CHEBI:29105"/>
        <label>1</label>
    </ligand>
</feature>
<protein>
    <recommendedName>
        <fullName evidence="12 13">Chaperone protein DnaJ</fullName>
    </recommendedName>
</protein>
<evidence type="ECO:0000256" key="4">
    <source>
        <dbReference type="ARBA" id="ARBA00022705"/>
    </source>
</evidence>
<dbReference type="PANTHER" id="PTHR43096:SF48">
    <property type="entry name" value="CHAPERONE PROTEIN DNAJ"/>
    <property type="match status" value="1"/>
</dbReference>
<dbReference type="Gene3D" id="2.10.230.10">
    <property type="entry name" value="Heat shock protein DnaJ, cysteine-rich domain"/>
    <property type="match status" value="1"/>
</dbReference>